<dbReference type="KEGG" id="sli:Slin_4290"/>
<gene>
    <name evidence="1" type="ordered locus">Slin_4290</name>
</gene>
<dbReference type="Proteomes" id="UP000002028">
    <property type="component" value="Chromosome"/>
</dbReference>
<organism evidence="1 2">
    <name type="scientific">Spirosoma linguale (strain ATCC 33905 / DSM 74 / LMG 10896 / Claus 1)</name>
    <dbReference type="NCBI Taxonomy" id="504472"/>
    <lineage>
        <taxon>Bacteria</taxon>
        <taxon>Pseudomonadati</taxon>
        <taxon>Bacteroidota</taxon>
        <taxon>Cytophagia</taxon>
        <taxon>Cytophagales</taxon>
        <taxon>Cytophagaceae</taxon>
        <taxon>Spirosoma</taxon>
    </lineage>
</organism>
<evidence type="ECO:0000313" key="1">
    <source>
        <dbReference type="EMBL" id="ADB40272.1"/>
    </source>
</evidence>
<reference evidence="1 2" key="1">
    <citation type="journal article" date="2010" name="Stand. Genomic Sci.">
        <title>Complete genome sequence of Spirosoma linguale type strain (1).</title>
        <authorList>
            <person name="Lail K."/>
            <person name="Sikorski J."/>
            <person name="Saunders E."/>
            <person name="Lapidus A."/>
            <person name="Glavina Del Rio T."/>
            <person name="Copeland A."/>
            <person name="Tice H."/>
            <person name="Cheng J.-F."/>
            <person name="Lucas S."/>
            <person name="Nolan M."/>
            <person name="Bruce D."/>
            <person name="Goodwin L."/>
            <person name="Pitluck S."/>
            <person name="Ivanova N."/>
            <person name="Mavromatis K."/>
            <person name="Ovchinnikova G."/>
            <person name="Pati A."/>
            <person name="Chen A."/>
            <person name="Palaniappan K."/>
            <person name="Land M."/>
            <person name="Hauser L."/>
            <person name="Chang Y.-J."/>
            <person name="Jeffries C.D."/>
            <person name="Chain P."/>
            <person name="Brettin T."/>
            <person name="Detter J.C."/>
            <person name="Schuetze A."/>
            <person name="Rohde M."/>
            <person name="Tindall B.J."/>
            <person name="Goeker M."/>
            <person name="Bristow J."/>
            <person name="Eisen J.A."/>
            <person name="Markowitz V."/>
            <person name="Hugenholtz P."/>
            <person name="Kyrpides N.C."/>
            <person name="Klenk H.-P."/>
            <person name="Chen F."/>
        </authorList>
    </citation>
    <scope>NUCLEOTIDE SEQUENCE [LARGE SCALE GENOMIC DNA]</scope>
    <source>
        <strain evidence="2">ATCC 33905 / DSM 74 / LMG 10896 / Claus 1</strain>
    </source>
</reference>
<dbReference type="eggNOG" id="COG3188">
    <property type="taxonomic scope" value="Bacteria"/>
</dbReference>
<dbReference type="HOGENOM" id="CLU_018236_0_0_10"/>
<accession>D2QKV6</accession>
<dbReference type="AlphaFoldDB" id="D2QKV6"/>
<dbReference type="RefSeq" id="WP_012928780.1">
    <property type="nucleotide sequence ID" value="NC_013730.1"/>
</dbReference>
<evidence type="ECO:0000313" key="2">
    <source>
        <dbReference type="Proteomes" id="UP000002028"/>
    </source>
</evidence>
<name>D2QKV6_SPILD</name>
<dbReference type="EMBL" id="CP001769">
    <property type="protein sequence ID" value="ADB40272.1"/>
    <property type="molecule type" value="Genomic_DNA"/>
</dbReference>
<keyword evidence="2" id="KW-1185">Reference proteome</keyword>
<dbReference type="STRING" id="504472.Slin_4290"/>
<protein>
    <submittedName>
        <fullName evidence="1">Uncharacterized protein</fullName>
    </submittedName>
</protein>
<sequence>MIRSFCLAACVLALPLRGQTQQLDSLASQLKQGPMGALKALVPKPSIRLSGMITGNHLYYHATGIPDRNVPFNLLYTGNLTADLFGKIKMPIAFSFSNQALAANGLNVGNPLAQLGANPFRQPFNRLQLRPTYKGFTAQLGTCALQFSPYTLAGRRYDGIGLTYKSPGKPFYAGFMLGNLQRAVQVDTTGSVRNNFPAYRQQGLGIQLGYRQQDDAIELIYFTASDRINSLPYSLDEYNILPQQNAVISLKGSKTLTRQVLVSTELAISGLTNDSRAIAEGVSRNLFTTFGGTFTPRASTDYRKAFRLEVQFRGKTLQTGLLYSRVDPNYRTLGAYYFINDLQTLEGKAATQLLRGKLTLNGQAGLQQDNVLNQNLKTNRRLVGSLNLSYVPTEKLNLLLSYSNFSSYSNLRPVYDYLRQVTPYNALDTLNFRQINQNLMLMGTLALPGSSPDITQNLTLNGIFQRGEDSQGGLPQRNNLTNLSLDYSYQHNRRKLQLTTGFNYSHSQFSNLPSSQWGPSLSVSKTLRPSSPGTHWKTSLSGLYTWGAMPGASTPGVDAPGVAEQTLNARWSLSGQLMPKLSLVSSLIFLRQQASSPDRYRPNFSELTATLGLSYQLSLFK</sequence>
<proteinExistence type="predicted"/>
<dbReference type="SUPFAM" id="SSF56935">
    <property type="entry name" value="Porins"/>
    <property type="match status" value="1"/>
</dbReference>